<comment type="caution">
    <text evidence="7">The sequence shown here is derived from an EMBL/GenBank/DDBJ whole genome shotgun (WGS) entry which is preliminary data.</text>
</comment>
<accession>A0AAD9ITY2</accession>
<dbReference type="CDD" id="cd11769">
    <property type="entry name" value="SH3_CSK"/>
    <property type="match status" value="1"/>
</dbReference>
<proteinExistence type="predicted"/>
<dbReference type="InterPro" id="IPR036028">
    <property type="entry name" value="SH3-like_dom_sf"/>
</dbReference>
<feature type="domain" description="SH2" evidence="5">
    <location>
        <begin position="81"/>
        <end position="154"/>
    </location>
</feature>
<dbReference type="SUPFAM" id="SSF55550">
    <property type="entry name" value="SH2 domain"/>
    <property type="match status" value="1"/>
</dbReference>
<evidence type="ECO:0000313" key="7">
    <source>
        <dbReference type="EMBL" id="KAK2140477.1"/>
    </source>
</evidence>
<gene>
    <name evidence="7" type="ORF">LSH36_1342g00037</name>
</gene>
<dbReference type="InterPro" id="IPR001452">
    <property type="entry name" value="SH3_domain"/>
</dbReference>
<evidence type="ECO:0000256" key="4">
    <source>
        <dbReference type="PROSITE-ProRule" id="PRU00192"/>
    </source>
</evidence>
<dbReference type="PROSITE" id="PS50002">
    <property type="entry name" value="SH3"/>
    <property type="match status" value="1"/>
</dbReference>
<keyword evidence="8" id="KW-1185">Reference proteome</keyword>
<dbReference type="Gene3D" id="3.30.505.10">
    <property type="entry name" value="SH2 domain"/>
    <property type="match status" value="1"/>
</dbReference>
<dbReference type="SUPFAM" id="SSF50044">
    <property type="entry name" value="SH3-domain"/>
    <property type="match status" value="1"/>
</dbReference>
<evidence type="ECO:0000256" key="1">
    <source>
        <dbReference type="ARBA" id="ARBA00022443"/>
    </source>
</evidence>
<organism evidence="7 8">
    <name type="scientific">Paralvinella palmiformis</name>
    <dbReference type="NCBI Taxonomy" id="53620"/>
    <lineage>
        <taxon>Eukaryota</taxon>
        <taxon>Metazoa</taxon>
        <taxon>Spiralia</taxon>
        <taxon>Lophotrochozoa</taxon>
        <taxon>Annelida</taxon>
        <taxon>Polychaeta</taxon>
        <taxon>Sedentaria</taxon>
        <taxon>Canalipalpata</taxon>
        <taxon>Terebellida</taxon>
        <taxon>Terebelliformia</taxon>
        <taxon>Alvinellidae</taxon>
        <taxon>Paralvinella</taxon>
    </lineage>
</organism>
<keyword evidence="2 3" id="KW-0727">SH2 domain</keyword>
<dbReference type="GO" id="GO:0007167">
    <property type="term" value="P:enzyme-linked receptor protein signaling pathway"/>
    <property type="evidence" value="ECO:0007669"/>
    <property type="project" value="TreeGrafter"/>
</dbReference>
<protein>
    <submittedName>
        <fullName evidence="7">Uncharacterized protein</fullName>
    </submittedName>
</protein>
<dbReference type="InterPro" id="IPR051184">
    <property type="entry name" value="Tyrosine-phos_adapter"/>
</dbReference>
<name>A0AAD9ITY2_9ANNE</name>
<dbReference type="Proteomes" id="UP001208570">
    <property type="component" value="Unassembled WGS sequence"/>
</dbReference>
<dbReference type="Pfam" id="PF00018">
    <property type="entry name" value="SH3_1"/>
    <property type="match status" value="1"/>
</dbReference>
<dbReference type="EMBL" id="JAODUP010001341">
    <property type="protein sequence ID" value="KAK2140477.1"/>
    <property type="molecule type" value="Genomic_DNA"/>
</dbReference>
<evidence type="ECO:0000259" key="5">
    <source>
        <dbReference type="PROSITE" id="PS50001"/>
    </source>
</evidence>
<evidence type="ECO:0000256" key="3">
    <source>
        <dbReference type="PROSITE-ProRule" id="PRU00191"/>
    </source>
</evidence>
<dbReference type="SMART" id="SM00252">
    <property type="entry name" value="SH2"/>
    <property type="match status" value="1"/>
</dbReference>
<dbReference type="AlphaFoldDB" id="A0AAD9ITY2"/>
<dbReference type="Gene3D" id="2.30.30.40">
    <property type="entry name" value="SH3 Domains"/>
    <property type="match status" value="1"/>
</dbReference>
<dbReference type="InterPro" id="IPR000980">
    <property type="entry name" value="SH2"/>
</dbReference>
<dbReference type="GO" id="GO:0016477">
    <property type="term" value="P:cell migration"/>
    <property type="evidence" value="ECO:0007669"/>
    <property type="project" value="TreeGrafter"/>
</dbReference>
<feature type="domain" description="SH3" evidence="6">
    <location>
        <begin position="12"/>
        <end position="73"/>
    </location>
</feature>
<dbReference type="PROSITE" id="PS50001">
    <property type="entry name" value="SH2"/>
    <property type="match status" value="1"/>
</dbReference>
<dbReference type="PANTHER" id="PTHR19969">
    <property type="entry name" value="SH2-SH3 ADAPTOR PROTEIN-RELATED"/>
    <property type="match status" value="1"/>
</dbReference>
<dbReference type="PRINTS" id="PR00452">
    <property type="entry name" value="SH3DOMAIN"/>
</dbReference>
<dbReference type="GO" id="GO:0035591">
    <property type="term" value="F:signaling adaptor activity"/>
    <property type="evidence" value="ECO:0007669"/>
    <property type="project" value="TreeGrafter"/>
</dbReference>
<evidence type="ECO:0000256" key="2">
    <source>
        <dbReference type="ARBA" id="ARBA00022999"/>
    </source>
</evidence>
<evidence type="ECO:0000259" key="6">
    <source>
        <dbReference type="PROSITE" id="PS50002"/>
    </source>
</evidence>
<dbReference type="Pfam" id="PF00017">
    <property type="entry name" value="SH2"/>
    <property type="match status" value="1"/>
</dbReference>
<dbReference type="InterPro" id="IPR036860">
    <property type="entry name" value="SH2_dom_sf"/>
</dbReference>
<sequence length="154" mass="18097">MTKQPKLQEAWSPGTEVVSMYNFQGNSAEDLPFKRGEVMTIVRATKDPMWYFARHQNGREGMIPSNYVQKRGEVKLHAMPWFHGKMTRQQAEDLLNPSTEDGIYLVRESVTYPGDYTLCVACQDRVEHYRIMYRHNKLTIDEEEFFENLTQLVE</sequence>
<dbReference type="PANTHER" id="PTHR19969:SF5">
    <property type="entry name" value="CRK-LIKE PROTEIN"/>
    <property type="match status" value="1"/>
</dbReference>
<keyword evidence="1 4" id="KW-0728">SH3 domain</keyword>
<dbReference type="GO" id="GO:0030971">
    <property type="term" value="F:receptor tyrosine kinase binding"/>
    <property type="evidence" value="ECO:0007669"/>
    <property type="project" value="TreeGrafter"/>
</dbReference>
<dbReference type="PRINTS" id="PR00401">
    <property type="entry name" value="SH2DOMAIN"/>
</dbReference>
<dbReference type="SMART" id="SM00326">
    <property type="entry name" value="SH3"/>
    <property type="match status" value="1"/>
</dbReference>
<dbReference type="GO" id="GO:0005737">
    <property type="term" value="C:cytoplasm"/>
    <property type="evidence" value="ECO:0007669"/>
    <property type="project" value="TreeGrafter"/>
</dbReference>
<reference evidence="7" key="1">
    <citation type="journal article" date="2023" name="Mol. Biol. Evol.">
        <title>Third-Generation Sequencing Reveals the Adaptive Role of the Epigenome in Three Deep-Sea Polychaetes.</title>
        <authorList>
            <person name="Perez M."/>
            <person name="Aroh O."/>
            <person name="Sun Y."/>
            <person name="Lan Y."/>
            <person name="Juniper S.K."/>
            <person name="Young C.R."/>
            <person name="Angers B."/>
            <person name="Qian P.Y."/>
        </authorList>
    </citation>
    <scope>NUCLEOTIDE SEQUENCE</scope>
    <source>
        <strain evidence="7">P08H-3</strain>
    </source>
</reference>
<evidence type="ECO:0000313" key="8">
    <source>
        <dbReference type="Proteomes" id="UP001208570"/>
    </source>
</evidence>
<feature type="non-terminal residue" evidence="7">
    <location>
        <position position="1"/>
    </location>
</feature>